<dbReference type="Proteomes" id="UP001234581">
    <property type="component" value="Unassembled WGS sequence"/>
</dbReference>
<evidence type="ECO:0000313" key="15">
    <source>
        <dbReference type="EMBL" id="KAJ8659807.1"/>
    </source>
</evidence>
<evidence type="ECO:0000256" key="13">
    <source>
        <dbReference type="SAM" id="MobiDB-lite"/>
    </source>
</evidence>
<accession>A0AAD7V8E3</accession>
<dbReference type="GO" id="GO:0000723">
    <property type="term" value="P:telomere maintenance"/>
    <property type="evidence" value="ECO:0007669"/>
    <property type="project" value="TreeGrafter"/>
</dbReference>
<dbReference type="GO" id="GO:0006310">
    <property type="term" value="P:DNA recombination"/>
    <property type="evidence" value="ECO:0007669"/>
    <property type="project" value="UniProtKB-KW"/>
</dbReference>
<evidence type="ECO:0000256" key="3">
    <source>
        <dbReference type="ARBA" id="ARBA00022722"/>
    </source>
</evidence>
<evidence type="ECO:0000256" key="8">
    <source>
        <dbReference type="ARBA" id="ARBA00023172"/>
    </source>
</evidence>
<dbReference type="GO" id="GO:0035312">
    <property type="term" value="F:5'-3' DNA exonuclease activity"/>
    <property type="evidence" value="ECO:0007669"/>
    <property type="project" value="TreeGrafter"/>
</dbReference>
<keyword evidence="3" id="KW-0540">Nuclease</keyword>
<keyword evidence="9" id="KW-0234">DNA repair</keyword>
<evidence type="ECO:0000256" key="10">
    <source>
        <dbReference type="ARBA" id="ARBA00023242"/>
    </source>
</evidence>
<evidence type="ECO:0000256" key="1">
    <source>
        <dbReference type="ARBA" id="ARBA00004123"/>
    </source>
</evidence>
<evidence type="ECO:0000256" key="12">
    <source>
        <dbReference type="ARBA" id="ARBA00042677"/>
    </source>
</evidence>
<keyword evidence="4" id="KW-0255">Endonuclease</keyword>
<dbReference type="RefSeq" id="XP_058344720.1">
    <property type="nucleotide sequence ID" value="XM_058484459.1"/>
</dbReference>
<dbReference type="SUPFAM" id="SSF56281">
    <property type="entry name" value="Metallo-hydrolase/oxidoreductase"/>
    <property type="match status" value="1"/>
</dbReference>
<dbReference type="AlphaFoldDB" id="A0AAD7V8E3"/>
<evidence type="ECO:0000256" key="7">
    <source>
        <dbReference type="ARBA" id="ARBA00022839"/>
    </source>
</evidence>
<feature type="domain" description="DNA repair metallo-beta-lactamase" evidence="14">
    <location>
        <begin position="288"/>
        <end position="325"/>
    </location>
</feature>
<proteinExistence type="inferred from homology"/>
<keyword evidence="10" id="KW-0539">Nucleus</keyword>
<keyword evidence="6" id="KW-0378">Hydrolase</keyword>
<feature type="compositionally biased region" description="Basic and acidic residues" evidence="13">
    <location>
        <begin position="443"/>
        <end position="455"/>
    </location>
</feature>
<dbReference type="GO" id="GO:0003684">
    <property type="term" value="F:damaged DNA binding"/>
    <property type="evidence" value="ECO:0007669"/>
    <property type="project" value="TreeGrafter"/>
</dbReference>
<keyword evidence="8" id="KW-0233">DNA recombination</keyword>
<evidence type="ECO:0000259" key="14">
    <source>
        <dbReference type="Pfam" id="PF07522"/>
    </source>
</evidence>
<organism evidence="15 16">
    <name type="scientific">Lichtheimia ornata</name>
    <dbReference type="NCBI Taxonomy" id="688661"/>
    <lineage>
        <taxon>Eukaryota</taxon>
        <taxon>Fungi</taxon>
        <taxon>Fungi incertae sedis</taxon>
        <taxon>Mucoromycota</taxon>
        <taxon>Mucoromycotina</taxon>
        <taxon>Mucoromycetes</taxon>
        <taxon>Mucorales</taxon>
        <taxon>Lichtheimiaceae</taxon>
        <taxon>Lichtheimia</taxon>
    </lineage>
</organism>
<dbReference type="GeneID" id="83211813"/>
<feature type="compositionally biased region" description="Polar residues" evidence="13">
    <location>
        <begin position="456"/>
        <end position="467"/>
    </location>
</feature>
<keyword evidence="7" id="KW-0269">Exonuclease</keyword>
<dbReference type="GO" id="GO:0006303">
    <property type="term" value="P:double-strand break repair via nonhomologous end joining"/>
    <property type="evidence" value="ECO:0007669"/>
    <property type="project" value="TreeGrafter"/>
</dbReference>
<name>A0AAD7V8E3_9FUNG</name>
<keyword evidence="16" id="KW-1185">Reference proteome</keyword>
<dbReference type="GO" id="GO:0005634">
    <property type="term" value="C:nucleus"/>
    <property type="evidence" value="ECO:0007669"/>
    <property type="project" value="UniProtKB-SubCell"/>
</dbReference>
<dbReference type="InterPro" id="IPR011084">
    <property type="entry name" value="DRMBL"/>
</dbReference>
<evidence type="ECO:0000256" key="9">
    <source>
        <dbReference type="ARBA" id="ARBA00023204"/>
    </source>
</evidence>
<dbReference type="GO" id="GO:0004519">
    <property type="term" value="F:endonuclease activity"/>
    <property type="evidence" value="ECO:0007669"/>
    <property type="project" value="UniProtKB-KW"/>
</dbReference>
<dbReference type="PANTHER" id="PTHR23240">
    <property type="entry name" value="DNA CROSS-LINK REPAIR PROTEIN PSO2/SNM1-RELATED"/>
    <property type="match status" value="1"/>
</dbReference>
<evidence type="ECO:0000256" key="5">
    <source>
        <dbReference type="ARBA" id="ARBA00022763"/>
    </source>
</evidence>
<keyword evidence="5" id="KW-0227">DNA damage</keyword>
<dbReference type="EMBL" id="JARTCD010000016">
    <property type="protein sequence ID" value="KAJ8659807.1"/>
    <property type="molecule type" value="Genomic_DNA"/>
</dbReference>
<dbReference type="InterPro" id="IPR036866">
    <property type="entry name" value="RibonucZ/Hydroxyglut_hydro"/>
</dbReference>
<evidence type="ECO:0000256" key="2">
    <source>
        <dbReference type="ARBA" id="ARBA00010304"/>
    </source>
</evidence>
<evidence type="ECO:0000313" key="16">
    <source>
        <dbReference type="Proteomes" id="UP001234581"/>
    </source>
</evidence>
<evidence type="ECO:0000256" key="11">
    <source>
        <dbReference type="ARBA" id="ARBA00039759"/>
    </source>
</evidence>
<protein>
    <recommendedName>
        <fullName evidence="11">Protein artemis</fullName>
    </recommendedName>
    <alternativeName>
        <fullName evidence="12">DNA cross-link repair 1C protein</fullName>
    </alternativeName>
</protein>
<evidence type="ECO:0000256" key="6">
    <source>
        <dbReference type="ARBA" id="ARBA00022801"/>
    </source>
</evidence>
<dbReference type="GO" id="GO:0036297">
    <property type="term" value="P:interstrand cross-link repair"/>
    <property type="evidence" value="ECO:0007669"/>
    <property type="project" value="TreeGrafter"/>
</dbReference>
<dbReference type="PANTHER" id="PTHR23240:SF8">
    <property type="entry name" value="PROTEIN ARTEMIS"/>
    <property type="match status" value="1"/>
</dbReference>
<dbReference type="Gene3D" id="3.60.15.10">
    <property type="entry name" value="Ribonuclease Z/Hydroxyacylglutathione hydrolase-like"/>
    <property type="match status" value="1"/>
</dbReference>
<dbReference type="Gene3D" id="3.40.50.12650">
    <property type="match status" value="1"/>
</dbReference>
<sequence length="489" mass="55937">MTTFDGQVREYPVIAIDRFKPQAGVKYYFLTHAHADHTQGLENSQFRGKLHCTEITAKFLLNKRIRKKQPFAYLRSSMITHVEMEEFILETTEYGRLTITFLPANHCPGAIMILIQGCNGTVLHTGDMRAEPTFVDDSLSILETLKIRHLYMDTTFCAQQFDTFITKDKAIELLIDLVQKSPKDQQFYLDFWMYGHEELWFAIAHTFDSKIHVSPERYQLYCSAQPSYNDILTLDSDVRFHSCRWQSPCCQHSNKTTCVYPKPTTDPSMRLYENEEYLLRTDLPRNVQLNQYLVLPFSMHSSLSEIVGFIKYVRPSRLTATVAHGKWNQVEYMRNLLSLHGADVFSSGNQSSGNDSSSISLLIGSTDESNTTQDTFLFSDENDPALAAPSCQPTTTKYDRAAAKFRERYSKRKSIHISTLETLTWYGSSIEELAVPTNDDDAKEQQQQRPKDNSSSRESLQQVSGNNKKAKTEEQHKAATTTPIVICLD</sequence>
<evidence type="ECO:0000256" key="4">
    <source>
        <dbReference type="ARBA" id="ARBA00022759"/>
    </source>
</evidence>
<gene>
    <name evidence="15" type="ORF">O0I10_004400</name>
</gene>
<feature type="region of interest" description="Disordered" evidence="13">
    <location>
        <begin position="437"/>
        <end position="483"/>
    </location>
</feature>
<reference evidence="15 16" key="1">
    <citation type="submission" date="2023-03" db="EMBL/GenBank/DDBJ databases">
        <title>Genome sequence of Lichtheimia ornata CBS 291.66.</title>
        <authorList>
            <person name="Mohabir J.T."/>
            <person name="Shea T.P."/>
            <person name="Kurbessoian T."/>
            <person name="Berby B."/>
            <person name="Fontaine J."/>
            <person name="Livny J."/>
            <person name="Gnirke A."/>
            <person name="Stajich J.E."/>
            <person name="Cuomo C.A."/>
        </authorList>
    </citation>
    <scope>NUCLEOTIDE SEQUENCE [LARGE SCALE GENOMIC DNA]</scope>
    <source>
        <strain evidence="15">CBS 291.66</strain>
    </source>
</reference>
<comment type="subcellular location">
    <subcellularLocation>
        <location evidence="1">Nucleus</location>
    </subcellularLocation>
</comment>
<dbReference type="Pfam" id="PF07522">
    <property type="entry name" value="DRMBL"/>
    <property type="match status" value="1"/>
</dbReference>
<comment type="similarity">
    <text evidence="2">Belongs to the DNA repair metallo-beta-lactamase (DRMBL) family.</text>
</comment>
<comment type="caution">
    <text evidence="15">The sequence shown here is derived from an EMBL/GenBank/DDBJ whole genome shotgun (WGS) entry which is preliminary data.</text>
</comment>